<dbReference type="EMBL" id="CAVLGL010000115">
    <property type="protein sequence ID" value="CAK1599460.1"/>
    <property type="molecule type" value="Genomic_DNA"/>
</dbReference>
<evidence type="ECO:0000313" key="3">
    <source>
        <dbReference type="Proteomes" id="UP001314205"/>
    </source>
</evidence>
<protein>
    <submittedName>
        <fullName evidence="2">Uncharacterized protein</fullName>
    </submittedName>
</protein>
<dbReference type="Proteomes" id="UP001314205">
    <property type="component" value="Unassembled WGS sequence"/>
</dbReference>
<keyword evidence="3" id="KW-1185">Reference proteome</keyword>
<name>A0AAV1LX76_9NEOP</name>
<sequence length="179" mass="20885">MESSSTEHDLQQSFRSPPQRRRSTFFERRDSLVPQPLSENINLNLSKKATDDKEKHNQDLLRYYNVLVAEKEQWKKEVNNRRNKYHDIREQYQIAAKAPSTSRLSYSTLSDDDIEFLKGKVSISKLVDSQLKLHKSVKEAHALFKRATELDDVILSNSEDKVKKITEHILDNSTLELDV</sequence>
<feature type="compositionally biased region" description="Basic and acidic residues" evidence="1">
    <location>
        <begin position="1"/>
        <end position="10"/>
    </location>
</feature>
<accession>A0AAV1LX76</accession>
<evidence type="ECO:0000313" key="2">
    <source>
        <dbReference type="EMBL" id="CAK1599460.1"/>
    </source>
</evidence>
<proteinExistence type="predicted"/>
<organism evidence="2 3">
    <name type="scientific">Parnassius mnemosyne</name>
    <name type="common">clouded apollo</name>
    <dbReference type="NCBI Taxonomy" id="213953"/>
    <lineage>
        <taxon>Eukaryota</taxon>
        <taxon>Metazoa</taxon>
        <taxon>Ecdysozoa</taxon>
        <taxon>Arthropoda</taxon>
        <taxon>Hexapoda</taxon>
        <taxon>Insecta</taxon>
        <taxon>Pterygota</taxon>
        <taxon>Neoptera</taxon>
        <taxon>Endopterygota</taxon>
        <taxon>Lepidoptera</taxon>
        <taxon>Glossata</taxon>
        <taxon>Ditrysia</taxon>
        <taxon>Papilionoidea</taxon>
        <taxon>Papilionidae</taxon>
        <taxon>Parnassiinae</taxon>
        <taxon>Parnassini</taxon>
        <taxon>Parnassius</taxon>
        <taxon>Driopa</taxon>
    </lineage>
</organism>
<gene>
    <name evidence="2" type="ORF">PARMNEM_LOCUS18336</name>
</gene>
<evidence type="ECO:0000256" key="1">
    <source>
        <dbReference type="SAM" id="MobiDB-lite"/>
    </source>
</evidence>
<dbReference type="AlphaFoldDB" id="A0AAV1LX76"/>
<reference evidence="2 3" key="1">
    <citation type="submission" date="2023-11" db="EMBL/GenBank/DDBJ databases">
        <authorList>
            <person name="Hedman E."/>
            <person name="Englund M."/>
            <person name="Stromberg M."/>
            <person name="Nyberg Akerstrom W."/>
            <person name="Nylinder S."/>
            <person name="Jareborg N."/>
            <person name="Kallberg Y."/>
            <person name="Kronander E."/>
        </authorList>
    </citation>
    <scope>NUCLEOTIDE SEQUENCE [LARGE SCALE GENOMIC DNA]</scope>
</reference>
<comment type="caution">
    <text evidence="2">The sequence shown here is derived from an EMBL/GenBank/DDBJ whole genome shotgun (WGS) entry which is preliminary data.</text>
</comment>
<feature type="region of interest" description="Disordered" evidence="1">
    <location>
        <begin position="1"/>
        <end position="33"/>
    </location>
</feature>